<accession>A0A7W3JTD7</accession>
<comment type="caution">
    <text evidence="1">The sequence shown here is derived from an EMBL/GenBank/DDBJ whole genome shotgun (WGS) entry which is preliminary data.</text>
</comment>
<name>A0A7W3JTD7_9MICO</name>
<sequence>MIHVSCTVKAGESSVKHHPDIVVIAQLIGTWGISFGAEAGWSADGKAEQAPRKGCLILEE</sequence>
<keyword evidence="2" id="KW-1185">Reference proteome</keyword>
<dbReference type="AlphaFoldDB" id="A0A7W3JTD7"/>
<proteinExistence type="predicted"/>
<dbReference type="EMBL" id="JACGWU010000001">
    <property type="protein sequence ID" value="MBA8828815.1"/>
    <property type="molecule type" value="Genomic_DNA"/>
</dbReference>
<protein>
    <submittedName>
        <fullName evidence="1">Uncharacterized protein</fullName>
    </submittedName>
</protein>
<evidence type="ECO:0000313" key="1">
    <source>
        <dbReference type="EMBL" id="MBA8828815.1"/>
    </source>
</evidence>
<reference evidence="1 2" key="1">
    <citation type="submission" date="2020-07" db="EMBL/GenBank/DDBJ databases">
        <title>Sequencing the genomes of 1000 actinobacteria strains.</title>
        <authorList>
            <person name="Klenk H.-P."/>
        </authorList>
    </citation>
    <scope>NUCLEOTIDE SEQUENCE [LARGE SCALE GENOMIC DNA]</scope>
    <source>
        <strain evidence="1 2">DSM 23737</strain>
    </source>
</reference>
<gene>
    <name evidence="1" type="ORF">FB555_000886</name>
</gene>
<organism evidence="1 2">
    <name type="scientific">Alpinimonas psychrophila</name>
    <dbReference type="NCBI Taxonomy" id="748908"/>
    <lineage>
        <taxon>Bacteria</taxon>
        <taxon>Bacillati</taxon>
        <taxon>Actinomycetota</taxon>
        <taxon>Actinomycetes</taxon>
        <taxon>Micrococcales</taxon>
        <taxon>Microbacteriaceae</taxon>
        <taxon>Alpinimonas</taxon>
    </lineage>
</organism>
<evidence type="ECO:0000313" key="2">
    <source>
        <dbReference type="Proteomes" id="UP000524237"/>
    </source>
</evidence>
<dbReference type="Proteomes" id="UP000524237">
    <property type="component" value="Unassembled WGS sequence"/>
</dbReference>